<dbReference type="EMBL" id="MU001858">
    <property type="protein sequence ID" value="KAF2795446.1"/>
    <property type="molecule type" value="Genomic_DNA"/>
</dbReference>
<dbReference type="PANTHER" id="PTHR40788:SF2">
    <property type="entry name" value="CLR5 DOMAIN-CONTAINING PROTEIN"/>
    <property type="match status" value="1"/>
</dbReference>
<dbReference type="Proteomes" id="UP000799757">
    <property type="component" value="Unassembled WGS sequence"/>
</dbReference>
<gene>
    <name evidence="1" type="ORF">K505DRAFT_406918</name>
</gene>
<evidence type="ECO:0000313" key="2">
    <source>
        <dbReference type="Proteomes" id="UP000799757"/>
    </source>
</evidence>
<reference evidence="1" key="1">
    <citation type="journal article" date="2020" name="Stud. Mycol.">
        <title>101 Dothideomycetes genomes: a test case for predicting lifestyles and emergence of pathogens.</title>
        <authorList>
            <person name="Haridas S."/>
            <person name="Albert R."/>
            <person name="Binder M."/>
            <person name="Bloem J."/>
            <person name="Labutti K."/>
            <person name="Salamov A."/>
            <person name="Andreopoulos B."/>
            <person name="Baker S."/>
            <person name="Barry K."/>
            <person name="Bills G."/>
            <person name="Bluhm B."/>
            <person name="Cannon C."/>
            <person name="Castanera R."/>
            <person name="Culley D."/>
            <person name="Daum C."/>
            <person name="Ezra D."/>
            <person name="Gonzalez J."/>
            <person name="Henrissat B."/>
            <person name="Kuo A."/>
            <person name="Liang C."/>
            <person name="Lipzen A."/>
            <person name="Lutzoni F."/>
            <person name="Magnuson J."/>
            <person name="Mondo S."/>
            <person name="Nolan M."/>
            <person name="Ohm R."/>
            <person name="Pangilinan J."/>
            <person name="Park H.-J."/>
            <person name="Ramirez L."/>
            <person name="Alfaro M."/>
            <person name="Sun H."/>
            <person name="Tritt A."/>
            <person name="Yoshinaga Y."/>
            <person name="Zwiers L.-H."/>
            <person name="Turgeon B."/>
            <person name="Goodwin S."/>
            <person name="Spatafora J."/>
            <person name="Crous P."/>
            <person name="Grigoriev I."/>
        </authorList>
    </citation>
    <scope>NUCLEOTIDE SEQUENCE</scope>
    <source>
        <strain evidence="1">CBS 109.77</strain>
    </source>
</reference>
<accession>A0A6A6XG69</accession>
<keyword evidence="2" id="KW-1185">Reference proteome</keyword>
<organism evidence="1 2">
    <name type="scientific">Melanomma pulvis-pyrius CBS 109.77</name>
    <dbReference type="NCBI Taxonomy" id="1314802"/>
    <lineage>
        <taxon>Eukaryota</taxon>
        <taxon>Fungi</taxon>
        <taxon>Dikarya</taxon>
        <taxon>Ascomycota</taxon>
        <taxon>Pezizomycotina</taxon>
        <taxon>Dothideomycetes</taxon>
        <taxon>Pleosporomycetidae</taxon>
        <taxon>Pleosporales</taxon>
        <taxon>Melanommataceae</taxon>
        <taxon>Melanomma</taxon>
    </lineage>
</organism>
<dbReference type="OrthoDB" id="2922289at2759"/>
<evidence type="ECO:0008006" key="3">
    <source>
        <dbReference type="Google" id="ProtNLM"/>
    </source>
</evidence>
<name>A0A6A6XG69_9PLEO</name>
<proteinExistence type="predicted"/>
<protein>
    <recommendedName>
        <fullName evidence="3">Clr5 domain-containing protein</fullName>
    </recommendedName>
</protein>
<sequence>MHEEHRPDFAKLRKSNIVQHCVLDTFLWPQVNLEDLMKPKHLLLVLNARGRHPPHIFTQADIEAAVIGHAKERDMKGYMENYYMVFRKRVVTKDYGDLIHCSNPMDAAKKIASGHGVHPAHEFQILNIQHRIWDFLVDCCWEIMHDVDLHDMRDPTPVQPEPTPISTDSEVYNSLDISSLEAPYRVPITTDFSRILSLTLRSYMGIDLHGNGGLVGLVTDAYTMYNDWHVLAAQMTNLQKLWQDYAADIAKWERIPEDFQDAFETVRFTLVCMCDDYIHELSYGIYSCPDLRQFFDRKPPTSSRDLPIQANLKSKSFLLGMSTEARLANLIAYLWEDTFCKDVGVVSLMDRIERLLQKEPRAKYLVTPWVRKVFGKLSVVAECLRQLHLFPDWALFLEHAMMTHKDEHLKRVEQRQHSWKKILQTKFRAAPLTQFSKLAHGSFNYPSDKRRNQKNVETMRSAEAKIDNFWSVVDEQFETIPNVPQHDFIQTLLTGGRVMQRTPPWVDVPTEAARGPPSPQADYIYEPLSQTLHESSKQITGAFDKLSISTKEKPKTRGIAMPIEEPAEPDLALENDLKQVISLDKRSYKVFKTIFHSPNSPDHPGEIAWVDLLHAIVAAGFSAEKLHGSAWQFTPRDLDVGRSILFHEPHPTSKILFTWARRFGRRLTRA</sequence>
<evidence type="ECO:0000313" key="1">
    <source>
        <dbReference type="EMBL" id="KAF2795446.1"/>
    </source>
</evidence>
<dbReference type="PANTHER" id="PTHR40788">
    <property type="entry name" value="CLR5 DOMAIN-CONTAINING PROTEIN-RELATED"/>
    <property type="match status" value="1"/>
</dbReference>
<dbReference type="AlphaFoldDB" id="A0A6A6XG69"/>